<comment type="caution">
    <text evidence="3">The sequence shown here is derived from an EMBL/GenBank/DDBJ whole genome shotgun (WGS) entry which is preliminary data.</text>
</comment>
<evidence type="ECO:0000313" key="3">
    <source>
        <dbReference type="EMBL" id="TFD91797.1"/>
    </source>
</evidence>
<evidence type="ECO:0000259" key="2">
    <source>
        <dbReference type="Pfam" id="PF01832"/>
    </source>
</evidence>
<keyword evidence="4" id="KW-1185">Reference proteome</keyword>
<protein>
    <submittedName>
        <fullName evidence="3">Flagellar biosynthesis protein FlgJ</fullName>
    </submittedName>
</protein>
<dbReference type="Gene3D" id="1.10.530.10">
    <property type="match status" value="1"/>
</dbReference>
<dbReference type="Pfam" id="PF01832">
    <property type="entry name" value="Glucosaminidase"/>
    <property type="match status" value="1"/>
</dbReference>
<keyword evidence="1" id="KW-0378">Hydrolase</keyword>
<organism evidence="3 4">
    <name type="scientific">Dysgonomonas capnocytophagoides</name>
    <dbReference type="NCBI Taxonomy" id="45254"/>
    <lineage>
        <taxon>Bacteria</taxon>
        <taxon>Pseudomonadati</taxon>
        <taxon>Bacteroidota</taxon>
        <taxon>Bacteroidia</taxon>
        <taxon>Bacteroidales</taxon>
        <taxon>Dysgonomonadaceae</taxon>
        <taxon>Dysgonomonas</taxon>
    </lineage>
</organism>
<keyword evidence="3" id="KW-0282">Flagellum</keyword>
<evidence type="ECO:0000256" key="1">
    <source>
        <dbReference type="ARBA" id="ARBA00022801"/>
    </source>
</evidence>
<keyword evidence="3" id="KW-0966">Cell projection</keyword>
<dbReference type="GO" id="GO:0004040">
    <property type="term" value="F:amidase activity"/>
    <property type="evidence" value="ECO:0007669"/>
    <property type="project" value="InterPro"/>
</dbReference>
<dbReference type="EMBL" id="SOML01000023">
    <property type="protein sequence ID" value="TFD91797.1"/>
    <property type="molecule type" value="Genomic_DNA"/>
</dbReference>
<gene>
    <name evidence="3" type="ORF">E2605_19380</name>
</gene>
<dbReference type="InterPro" id="IPR051056">
    <property type="entry name" value="Glycosyl_Hydrolase_73"/>
</dbReference>
<keyword evidence="3" id="KW-0969">Cilium</keyword>
<feature type="domain" description="Mannosyl-glycoprotein endo-beta-N-acetylglucosamidase-like" evidence="2">
    <location>
        <begin position="28"/>
        <end position="172"/>
    </location>
</feature>
<proteinExistence type="predicted"/>
<dbReference type="RefSeq" id="WP_134437644.1">
    <property type="nucleotide sequence ID" value="NZ_SOML01000023.1"/>
</dbReference>
<evidence type="ECO:0000313" key="4">
    <source>
        <dbReference type="Proteomes" id="UP000297861"/>
    </source>
</evidence>
<accession>A0A4Y8KUF6</accession>
<dbReference type="OrthoDB" id="9810444at2"/>
<name>A0A4Y8KUF6_9BACT</name>
<dbReference type="InterPro" id="IPR002901">
    <property type="entry name" value="MGlyc_endo_b_GlcNAc-like_dom"/>
</dbReference>
<dbReference type="PANTHER" id="PTHR33308">
    <property type="entry name" value="PEPTIDOGLYCAN HYDROLASE FLGJ"/>
    <property type="match status" value="1"/>
</dbReference>
<reference evidence="3 4" key="1">
    <citation type="submission" date="2019-03" db="EMBL/GenBank/DDBJ databases">
        <title>San Antonio Military Medical Center submission to MRSN (WRAIR), pending publication.</title>
        <authorList>
            <person name="Blyth D.M."/>
            <person name="Mccarthy S.L."/>
            <person name="Schall S.E."/>
            <person name="Stam J.A."/>
            <person name="Ong A.C."/>
            <person name="Mcgann P.T."/>
        </authorList>
    </citation>
    <scope>NUCLEOTIDE SEQUENCE [LARGE SCALE GENOMIC DNA]</scope>
    <source>
        <strain evidence="3 4">MRSN571793</strain>
    </source>
</reference>
<dbReference type="Proteomes" id="UP000297861">
    <property type="component" value="Unassembled WGS sequence"/>
</dbReference>
<dbReference type="AlphaFoldDB" id="A0A4Y8KUF6"/>
<dbReference type="PANTHER" id="PTHR33308:SF9">
    <property type="entry name" value="PEPTIDOGLYCAN HYDROLASE FLGJ"/>
    <property type="match status" value="1"/>
</dbReference>
<sequence>MATKQEQISFVKTVYPAANRLQSNDPDNTIHPLFVTAQAALETGWKVKGIDNNIFGITVGSSWEGDRKLVQTTEVFSNPNVKFKAPEEVLSITPIGNGKYRYSVKRYFRVYPNLEDCLSDHLGLLKRSMYADAWPYRNDPTEYAKRLVDNTGAKYATDPNYAKTMVSMIKMVENIVKQEGL</sequence>